<dbReference type="AlphaFoldDB" id="A0A1D5UYP5"/>
<protein>
    <submittedName>
        <fullName evidence="2">Uncharacterized protein</fullName>
    </submittedName>
</protein>
<evidence type="ECO:0000256" key="1">
    <source>
        <dbReference type="SAM" id="MobiDB-lite"/>
    </source>
</evidence>
<evidence type="ECO:0000313" key="2">
    <source>
        <dbReference type="EnsemblPlants" id="TraesCS2D02G021200.1.cds1"/>
    </source>
</evidence>
<dbReference type="Gramene" id="TraesCS2D03G0041100.1">
    <property type="protein sequence ID" value="TraesCS2D03G0041100.1.CDS1"/>
    <property type="gene ID" value="TraesCS2D03G0041100"/>
</dbReference>
<accession>A0A1D5UYP5</accession>
<dbReference type="Gramene" id="TraesCS2D02G021200.1">
    <property type="protein sequence ID" value="TraesCS2D02G021200.1.cds1"/>
    <property type="gene ID" value="TraesCS2D02G021200"/>
</dbReference>
<sequence length="230" mass="25726">MNAGGVWAINPHRPVAGKRNASKFPPSPTATSEPLLRRAEAMADWRMKMERAIVELASGDEAKLARAREVVSWFATRREMRRAAKRVFRNLTVEEDERLAPNGFTTPTGAPVSALAALVWAMEEIESGDPSQRAKWWGFRSRRRHPAGPEEFVVGAVMAIPTPRTRWVPIPIEDSEEELDSEMEELEQIPDLGESSGGGKKKEKVLLPRRSPRFLRRSPGLLNLSKPPAM</sequence>
<dbReference type="Proteomes" id="UP000019116">
    <property type="component" value="Chromosome 2D"/>
</dbReference>
<evidence type="ECO:0000313" key="3">
    <source>
        <dbReference type="Proteomes" id="UP000019116"/>
    </source>
</evidence>
<feature type="compositionally biased region" description="Acidic residues" evidence="1">
    <location>
        <begin position="174"/>
        <end position="188"/>
    </location>
</feature>
<dbReference type="EnsemblPlants" id="TraesCS2D02G021200.1">
    <property type="protein sequence ID" value="TraesCS2D02G021200.1.cds1"/>
    <property type="gene ID" value="TraesCS2D02G021200"/>
</dbReference>
<proteinExistence type="predicted"/>
<reference evidence="2" key="1">
    <citation type="submission" date="2018-08" db="EMBL/GenBank/DDBJ databases">
        <authorList>
            <person name="Rossello M."/>
        </authorList>
    </citation>
    <scope>NUCLEOTIDE SEQUENCE [LARGE SCALE GENOMIC DNA]</scope>
    <source>
        <strain evidence="2">cv. Chinese Spring</strain>
    </source>
</reference>
<organism evidence="2">
    <name type="scientific">Triticum aestivum</name>
    <name type="common">Wheat</name>
    <dbReference type="NCBI Taxonomy" id="4565"/>
    <lineage>
        <taxon>Eukaryota</taxon>
        <taxon>Viridiplantae</taxon>
        <taxon>Streptophyta</taxon>
        <taxon>Embryophyta</taxon>
        <taxon>Tracheophyta</taxon>
        <taxon>Spermatophyta</taxon>
        <taxon>Magnoliopsida</taxon>
        <taxon>Liliopsida</taxon>
        <taxon>Poales</taxon>
        <taxon>Poaceae</taxon>
        <taxon>BOP clade</taxon>
        <taxon>Pooideae</taxon>
        <taxon>Triticodae</taxon>
        <taxon>Triticeae</taxon>
        <taxon>Triticinae</taxon>
        <taxon>Triticum</taxon>
    </lineage>
</organism>
<feature type="region of interest" description="Disordered" evidence="1">
    <location>
        <begin position="174"/>
        <end position="230"/>
    </location>
</feature>
<feature type="region of interest" description="Disordered" evidence="1">
    <location>
        <begin position="1"/>
        <end position="32"/>
    </location>
</feature>
<name>A0A1D5UYP5_WHEAT</name>
<reference evidence="2" key="2">
    <citation type="submission" date="2018-10" db="UniProtKB">
        <authorList>
            <consortium name="EnsemblPlants"/>
        </authorList>
    </citation>
    <scope>IDENTIFICATION</scope>
</reference>
<keyword evidence="3" id="KW-1185">Reference proteome</keyword>